<dbReference type="PANTHER" id="PTHR46401">
    <property type="entry name" value="GLYCOSYLTRANSFERASE WBBK-RELATED"/>
    <property type="match status" value="1"/>
</dbReference>
<evidence type="ECO:0000256" key="1">
    <source>
        <dbReference type="ARBA" id="ARBA00022679"/>
    </source>
</evidence>
<sequence>MSHHDQNQPTIIDMIRKIMQISNEAFVHEVYIQILHRKPLDEEEQYFSKKLTHKPKIAIIQEIMVKEEAQALYTKAIQINEARSNQAKTISYLIQSFYCFDDKQFLHSLYEQLLNRSPDSIGFQNHLNALASGFPRVQLMEQFLLSEECRQFLETPLLHPEIQTNQKPSPKIGLFIGYLGRVGKHFGGEGIGRFSIRLAESLLHHDKNATVTVAIDGLNYVDISKSFKEVSLSFPDRFSTKRFDNVKSVNATIPVDVWIVPYVGMELALQLEKPIIVCLHDLVYLHFKELYDKAYPNFCDKLHVIVSKLVTKASKVVFNSNFVRDHEGLKFMKLPSEKMHVIRLAAPVEEYSSVGSLDESTFRKKYKLNNDYIVYPSVIRPHKNHDRLIEAFLKFKQTYIDTASNLSLALTDDFQNGPKKKEIATLLNDCEDPHIRNSVVFLGRIPTSDVPFLYKHAIGTIVPTLFEGSCPFQLLESLIMDTPVAVSKLEVVEEIITDIEKFITFNPYSVDEIILAIHHLWQHNNTFLTQQQIAIEHILKRTWANVAQEYYTLLTEIFINN</sequence>
<comment type="caution">
    <text evidence="4">The sequence shown here is derived from an EMBL/GenBank/DDBJ whole genome shotgun (WGS) entry which is preliminary data.</text>
</comment>
<keyword evidence="1" id="KW-0808">Transferase</keyword>
<proteinExistence type="predicted"/>
<dbReference type="SUPFAM" id="SSF53756">
    <property type="entry name" value="UDP-Glycosyltransferase/glycogen phosphorylase"/>
    <property type="match status" value="1"/>
</dbReference>
<dbReference type="Pfam" id="PF13946">
    <property type="entry name" value="DUF4214"/>
    <property type="match status" value="1"/>
</dbReference>
<evidence type="ECO:0000259" key="3">
    <source>
        <dbReference type="Pfam" id="PF13946"/>
    </source>
</evidence>
<gene>
    <name evidence="4" type="ORF">BACCIP111899_02008</name>
</gene>
<evidence type="ECO:0000313" key="4">
    <source>
        <dbReference type="EMBL" id="CAG9612830.1"/>
    </source>
</evidence>
<protein>
    <submittedName>
        <fullName evidence="4">Uncharacterized protein</fullName>
    </submittedName>
</protein>
<keyword evidence="5" id="KW-1185">Reference proteome</keyword>
<dbReference type="Pfam" id="PF00534">
    <property type="entry name" value="Glycos_transf_1"/>
    <property type="match status" value="1"/>
</dbReference>
<feature type="domain" description="DUF4214" evidence="3">
    <location>
        <begin position="100"/>
        <end position="149"/>
    </location>
</feature>
<dbReference type="Proteomes" id="UP000789423">
    <property type="component" value="Unassembled WGS sequence"/>
</dbReference>
<evidence type="ECO:0000259" key="2">
    <source>
        <dbReference type="Pfam" id="PF00534"/>
    </source>
</evidence>
<dbReference type="PANTHER" id="PTHR46401:SF2">
    <property type="entry name" value="GLYCOSYLTRANSFERASE WBBK-RELATED"/>
    <property type="match status" value="1"/>
</dbReference>
<dbReference type="CDD" id="cd03809">
    <property type="entry name" value="GT4_MtfB-like"/>
    <property type="match status" value="1"/>
</dbReference>
<feature type="domain" description="Glycosyl transferase family 1" evidence="2">
    <location>
        <begin position="362"/>
        <end position="521"/>
    </location>
</feature>
<accession>A0ABM8YB08</accession>
<organism evidence="4 5">
    <name type="scientific">Bacillus rhizoplanae</name>
    <dbReference type="NCBI Taxonomy" id="2880966"/>
    <lineage>
        <taxon>Bacteria</taxon>
        <taxon>Bacillati</taxon>
        <taxon>Bacillota</taxon>
        <taxon>Bacilli</taxon>
        <taxon>Bacillales</taxon>
        <taxon>Bacillaceae</taxon>
        <taxon>Bacillus</taxon>
    </lineage>
</organism>
<dbReference type="EMBL" id="CAKJTI010000008">
    <property type="protein sequence ID" value="CAG9612830.1"/>
    <property type="molecule type" value="Genomic_DNA"/>
</dbReference>
<dbReference type="InterPro" id="IPR001296">
    <property type="entry name" value="Glyco_trans_1"/>
</dbReference>
<dbReference type="Gene3D" id="3.40.50.2000">
    <property type="entry name" value="Glycogen Phosphorylase B"/>
    <property type="match status" value="2"/>
</dbReference>
<name>A0ABM8YB08_9BACI</name>
<dbReference type="InterPro" id="IPR025282">
    <property type="entry name" value="DUF4214"/>
</dbReference>
<evidence type="ECO:0000313" key="5">
    <source>
        <dbReference type="Proteomes" id="UP000789423"/>
    </source>
</evidence>
<reference evidence="4 5" key="1">
    <citation type="submission" date="2021-10" db="EMBL/GenBank/DDBJ databases">
        <authorList>
            <person name="Criscuolo A."/>
        </authorList>
    </citation>
    <scope>NUCLEOTIDE SEQUENCE [LARGE SCALE GENOMIC DNA]</scope>
    <source>
        <strain evidence="5">CIP 111899</strain>
    </source>
</reference>
<dbReference type="RefSeq" id="WP_230574952.1">
    <property type="nucleotide sequence ID" value="NZ_CAKJTI010000008.1"/>
</dbReference>